<reference evidence="1 2" key="1">
    <citation type="journal article" date="2013" name="PLoS Genet.">
        <title>Distinctive expansion of potential virulence genes in the genome of the oomycete fish pathogen Saprolegnia parasitica.</title>
        <authorList>
            <person name="Jiang R.H."/>
            <person name="de Bruijn I."/>
            <person name="Haas B.J."/>
            <person name="Belmonte R."/>
            <person name="Lobach L."/>
            <person name="Christie J."/>
            <person name="van den Ackerveken G."/>
            <person name="Bottin A."/>
            <person name="Bulone V."/>
            <person name="Diaz-Moreno S.M."/>
            <person name="Dumas B."/>
            <person name="Fan L."/>
            <person name="Gaulin E."/>
            <person name="Govers F."/>
            <person name="Grenville-Briggs L.J."/>
            <person name="Horner N.R."/>
            <person name="Levin J.Z."/>
            <person name="Mammella M."/>
            <person name="Meijer H.J."/>
            <person name="Morris P."/>
            <person name="Nusbaum C."/>
            <person name="Oome S."/>
            <person name="Phillips A.J."/>
            <person name="van Rooyen D."/>
            <person name="Rzeszutek E."/>
            <person name="Saraiva M."/>
            <person name="Secombes C.J."/>
            <person name="Seidl M.F."/>
            <person name="Snel B."/>
            <person name="Stassen J.H."/>
            <person name="Sykes S."/>
            <person name="Tripathy S."/>
            <person name="van den Berg H."/>
            <person name="Vega-Arreguin J.C."/>
            <person name="Wawra S."/>
            <person name="Young S.K."/>
            <person name="Zeng Q."/>
            <person name="Dieguez-Uribeondo J."/>
            <person name="Russ C."/>
            <person name="Tyler B.M."/>
            <person name="van West P."/>
        </authorList>
    </citation>
    <scope>NUCLEOTIDE SEQUENCE [LARGE SCALE GENOMIC DNA]</scope>
    <source>
        <strain evidence="1 2">CBS 223.65</strain>
    </source>
</reference>
<dbReference type="InterPro" id="IPR032675">
    <property type="entry name" value="LRR_dom_sf"/>
</dbReference>
<dbReference type="Gene3D" id="3.80.10.10">
    <property type="entry name" value="Ribonuclease Inhibitor"/>
    <property type="match status" value="1"/>
</dbReference>
<name>A0A067BMM8_SAPPC</name>
<protein>
    <recommendedName>
        <fullName evidence="3">F-box domain-containing protein</fullName>
    </recommendedName>
</protein>
<evidence type="ECO:0000313" key="1">
    <source>
        <dbReference type="EMBL" id="KDO19478.1"/>
    </source>
</evidence>
<accession>A0A067BMM8</accession>
<dbReference type="RefSeq" id="XP_012209821.1">
    <property type="nucleotide sequence ID" value="XM_012354431.1"/>
</dbReference>
<dbReference type="GeneID" id="24136453"/>
<sequence length="402" mass="42956">MHGADVAALLNALPASTLPVELIALRDLGAVVNLACHWPVVHITKIPIQYARLGITALPAFAGVYIDAGFTTLVWLDATLPPTMPVTLVVDPSVTGLLGAFAYNWGDRITNVIVKSHEVQPDPIPDILSRCVNVQSVTITSTIQNTITPVAAASYLSVLRTTQLVALNVTVAAPDALDVMTVVAWLQGPSAASLSLPCVSVSDPTALASAIQACSTLATLRLDCAVDVQTALVSSPTTLHHITALSLSHSSELITLHEVQFDHTQSVPTIIQWLSSSRHLTSVDFTYTKLGKEGVLALARALPVWMARGLKMLTLYGTELTDDDVVVLTLTSTSLLLATLGACHNVTLRLGHRFGKFDPQHWCHKAANEDRIQDLVDVHGLQSTEPGVYTSPTRASSPWQTL</sequence>
<dbReference type="EMBL" id="KK583349">
    <property type="protein sequence ID" value="KDO19478.1"/>
    <property type="molecule type" value="Genomic_DNA"/>
</dbReference>
<dbReference type="AlphaFoldDB" id="A0A067BMM8"/>
<organism evidence="1 2">
    <name type="scientific">Saprolegnia parasitica (strain CBS 223.65)</name>
    <dbReference type="NCBI Taxonomy" id="695850"/>
    <lineage>
        <taxon>Eukaryota</taxon>
        <taxon>Sar</taxon>
        <taxon>Stramenopiles</taxon>
        <taxon>Oomycota</taxon>
        <taxon>Saprolegniomycetes</taxon>
        <taxon>Saprolegniales</taxon>
        <taxon>Saprolegniaceae</taxon>
        <taxon>Saprolegnia</taxon>
    </lineage>
</organism>
<evidence type="ECO:0008006" key="3">
    <source>
        <dbReference type="Google" id="ProtNLM"/>
    </source>
</evidence>
<dbReference type="KEGG" id="spar:SPRG_14661"/>
<dbReference type="SUPFAM" id="SSF52047">
    <property type="entry name" value="RNI-like"/>
    <property type="match status" value="1"/>
</dbReference>
<keyword evidence="2" id="KW-1185">Reference proteome</keyword>
<dbReference type="VEuPathDB" id="FungiDB:SPRG_14661"/>
<evidence type="ECO:0000313" key="2">
    <source>
        <dbReference type="Proteomes" id="UP000030745"/>
    </source>
</evidence>
<gene>
    <name evidence="1" type="ORF">SPRG_14661</name>
</gene>
<dbReference type="Proteomes" id="UP000030745">
    <property type="component" value="Unassembled WGS sequence"/>
</dbReference>
<proteinExistence type="predicted"/>